<evidence type="ECO:0000256" key="1">
    <source>
        <dbReference type="ARBA" id="ARBA00022527"/>
    </source>
</evidence>
<comment type="similarity">
    <text evidence="5">Belongs to the pyruvate, phosphate/water dikinase regulatory protein family. PDRP subfamily.</text>
</comment>
<comment type="catalytic activity">
    <reaction evidence="5">
        <text>N(tele)-phospho-L-histidyl/O-phospho-L-threonyl-[pyruvate, phosphate dikinase] + phosphate + H(+) = N(tele)-phospho-L-histidyl/L-threonyl-[pyruvate, phosphate dikinase] + diphosphate</text>
        <dbReference type="Rhea" id="RHEA:43696"/>
        <dbReference type="Rhea" id="RHEA-COMP:10650"/>
        <dbReference type="Rhea" id="RHEA-COMP:10651"/>
        <dbReference type="ChEBI" id="CHEBI:15378"/>
        <dbReference type="ChEBI" id="CHEBI:30013"/>
        <dbReference type="ChEBI" id="CHEBI:33019"/>
        <dbReference type="ChEBI" id="CHEBI:43474"/>
        <dbReference type="ChEBI" id="CHEBI:61977"/>
        <dbReference type="ChEBI" id="CHEBI:83586"/>
        <dbReference type="EC" id="2.7.4.27"/>
    </reaction>
</comment>
<name>A0A7C3ARK2_9BACT</name>
<dbReference type="EC" id="2.7.11.32" evidence="5"/>
<protein>
    <recommendedName>
        <fullName evidence="5">Putative pyruvate, phosphate dikinase regulatory protein</fullName>
        <shortName evidence="5">PPDK regulatory protein</shortName>
        <ecNumber evidence="5">2.7.11.32</ecNumber>
        <ecNumber evidence="5">2.7.4.27</ecNumber>
    </recommendedName>
</protein>
<dbReference type="InterPro" id="IPR005177">
    <property type="entry name" value="Kinase-pyrophosphorylase"/>
</dbReference>
<comment type="function">
    <text evidence="5">Bifunctional serine/threonine kinase and phosphorylase involved in the regulation of the pyruvate, phosphate dikinase (PPDK) by catalyzing its phosphorylation/dephosphorylation.</text>
</comment>
<evidence type="ECO:0000256" key="3">
    <source>
        <dbReference type="ARBA" id="ARBA00022741"/>
    </source>
</evidence>
<keyword evidence="4 5" id="KW-0418">Kinase</keyword>
<reference evidence="6" key="1">
    <citation type="journal article" date="2020" name="mSystems">
        <title>Genome- and Community-Level Interaction Insights into Carbon Utilization and Element Cycling Functions of Hydrothermarchaeota in Hydrothermal Sediment.</title>
        <authorList>
            <person name="Zhou Z."/>
            <person name="Liu Y."/>
            <person name="Xu W."/>
            <person name="Pan J."/>
            <person name="Luo Z.H."/>
            <person name="Li M."/>
        </authorList>
    </citation>
    <scope>NUCLEOTIDE SEQUENCE [LARGE SCALE GENOMIC DNA]</scope>
    <source>
        <strain evidence="6">SpSt-192</strain>
    </source>
</reference>
<dbReference type="EC" id="2.7.4.27" evidence="5"/>
<keyword evidence="1 5" id="KW-0723">Serine/threonine-protein kinase</keyword>
<evidence type="ECO:0000313" key="6">
    <source>
        <dbReference type="EMBL" id="HEX70522.1"/>
    </source>
</evidence>
<evidence type="ECO:0000256" key="4">
    <source>
        <dbReference type="ARBA" id="ARBA00022777"/>
    </source>
</evidence>
<dbReference type="HAMAP" id="MF_00921">
    <property type="entry name" value="PDRP"/>
    <property type="match status" value="1"/>
</dbReference>
<sequence>MTGSLQSPDRRCTIFIVSDGIGTTAQAAVEAALVQFPGVDFDVRRYPGVRTREQVLEVVEEAARVDGIIVHTIVIVEVRRLLLRECRQRLIDHVDLLGPLLGQISQKIGMRPLLRPGVARGIDAEYFHRVDAIQYAVRHDDGQGLDTLDEADIVLVGVSRTSKTPLSVYLSMSGWKVANVPIVLGVPPPRQLEEIDQSKIVGLIIDKDELVRIRQHRLQALGASLDGEYADPEKVAEELAYFRRIARRGRPWPLVNITGKSIEETAKEVISIIQRERFRSHASEAAPR</sequence>
<organism evidence="6">
    <name type="scientific">Thermorudis sp</name>
    <dbReference type="NCBI Taxonomy" id="1969470"/>
    <lineage>
        <taxon>Bacteria</taxon>
        <taxon>Pseudomonadati</taxon>
        <taxon>Thermomicrobiota</taxon>
        <taxon>Thermomicrobia</taxon>
        <taxon>Thermomicrobia incertae sedis</taxon>
        <taxon>Thermorudis</taxon>
    </lineage>
</organism>
<gene>
    <name evidence="6" type="ORF">ENP13_04675</name>
</gene>
<keyword evidence="3 5" id="KW-0547">Nucleotide-binding</keyword>
<dbReference type="GO" id="GO:0004674">
    <property type="term" value="F:protein serine/threonine kinase activity"/>
    <property type="evidence" value="ECO:0007669"/>
    <property type="project" value="UniProtKB-UniRule"/>
</dbReference>
<comment type="catalytic activity">
    <reaction evidence="5">
        <text>N(tele)-phospho-L-histidyl/L-threonyl-[pyruvate, phosphate dikinase] + ADP = N(tele)-phospho-L-histidyl/O-phospho-L-threonyl-[pyruvate, phosphate dikinase] + AMP + H(+)</text>
        <dbReference type="Rhea" id="RHEA:43692"/>
        <dbReference type="Rhea" id="RHEA-COMP:10650"/>
        <dbReference type="Rhea" id="RHEA-COMP:10651"/>
        <dbReference type="ChEBI" id="CHEBI:15378"/>
        <dbReference type="ChEBI" id="CHEBI:30013"/>
        <dbReference type="ChEBI" id="CHEBI:61977"/>
        <dbReference type="ChEBI" id="CHEBI:83586"/>
        <dbReference type="ChEBI" id="CHEBI:456215"/>
        <dbReference type="ChEBI" id="CHEBI:456216"/>
        <dbReference type="EC" id="2.7.11.32"/>
    </reaction>
</comment>
<dbReference type="PANTHER" id="PTHR31756">
    <property type="entry name" value="PYRUVATE, PHOSPHATE DIKINASE REGULATORY PROTEIN 1, CHLOROPLASTIC"/>
    <property type="match status" value="1"/>
</dbReference>
<dbReference type="GO" id="GO:0016776">
    <property type="term" value="F:phosphotransferase activity, phosphate group as acceptor"/>
    <property type="evidence" value="ECO:0007669"/>
    <property type="project" value="UniProtKB-UniRule"/>
</dbReference>
<dbReference type="EMBL" id="DSID01000363">
    <property type="protein sequence ID" value="HEX70522.1"/>
    <property type="molecule type" value="Genomic_DNA"/>
</dbReference>
<feature type="binding site" evidence="5">
    <location>
        <begin position="157"/>
        <end position="164"/>
    </location>
    <ligand>
        <name>ADP</name>
        <dbReference type="ChEBI" id="CHEBI:456216"/>
    </ligand>
</feature>
<dbReference type="PANTHER" id="PTHR31756:SF3">
    <property type="entry name" value="PYRUVATE, PHOSPHATE DIKINASE REGULATORY PROTEIN 1, CHLOROPLASTIC"/>
    <property type="match status" value="1"/>
</dbReference>
<dbReference type="AlphaFoldDB" id="A0A7C3ARK2"/>
<dbReference type="Pfam" id="PF03618">
    <property type="entry name" value="Kinase-PPPase"/>
    <property type="match status" value="1"/>
</dbReference>
<dbReference type="InterPro" id="IPR026565">
    <property type="entry name" value="PPDK_reg"/>
</dbReference>
<keyword evidence="2 5" id="KW-0808">Transferase</keyword>
<comment type="caution">
    <text evidence="6">The sequence shown here is derived from an EMBL/GenBank/DDBJ whole genome shotgun (WGS) entry which is preliminary data.</text>
</comment>
<dbReference type="GO" id="GO:0005524">
    <property type="term" value="F:ATP binding"/>
    <property type="evidence" value="ECO:0007669"/>
    <property type="project" value="InterPro"/>
</dbReference>
<dbReference type="NCBIfam" id="NF003742">
    <property type="entry name" value="PRK05339.1"/>
    <property type="match status" value="1"/>
</dbReference>
<accession>A0A7C3ARK2</accession>
<evidence type="ECO:0000256" key="5">
    <source>
        <dbReference type="HAMAP-Rule" id="MF_00921"/>
    </source>
</evidence>
<evidence type="ECO:0000256" key="2">
    <source>
        <dbReference type="ARBA" id="ARBA00022679"/>
    </source>
</evidence>
<proteinExistence type="inferred from homology"/>
<dbReference type="GO" id="GO:0043531">
    <property type="term" value="F:ADP binding"/>
    <property type="evidence" value="ECO:0007669"/>
    <property type="project" value="UniProtKB-UniRule"/>
</dbReference>